<reference evidence="1 2" key="1">
    <citation type="journal article" date="2019" name="Sci. Rep.">
        <title>Orb-weaving spider Araneus ventricosus genome elucidates the spidroin gene catalogue.</title>
        <authorList>
            <person name="Kono N."/>
            <person name="Nakamura H."/>
            <person name="Ohtoshi R."/>
            <person name="Moran D.A.P."/>
            <person name="Shinohara A."/>
            <person name="Yoshida Y."/>
            <person name="Fujiwara M."/>
            <person name="Mori M."/>
            <person name="Tomita M."/>
            <person name="Arakawa K."/>
        </authorList>
    </citation>
    <scope>NUCLEOTIDE SEQUENCE [LARGE SCALE GENOMIC DNA]</scope>
</reference>
<accession>A0A4Y2SEX6</accession>
<organism evidence="1 2">
    <name type="scientific">Araneus ventricosus</name>
    <name type="common">Orbweaver spider</name>
    <name type="synonym">Epeira ventricosa</name>
    <dbReference type="NCBI Taxonomy" id="182803"/>
    <lineage>
        <taxon>Eukaryota</taxon>
        <taxon>Metazoa</taxon>
        <taxon>Ecdysozoa</taxon>
        <taxon>Arthropoda</taxon>
        <taxon>Chelicerata</taxon>
        <taxon>Arachnida</taxon>
        <taxon>Araneae</taxon>
        <taxon>Araneomorphae</taxon>
        <taxon>Entelegynae</taxon>
        <taxon>Araneoidea</taxon>
        <taxon>Araneidae</taxon>
        <taxon>Araneus</taxon>
    </lineage>
</organism>
<evidence type="ECO:0000313" key="1">
    <source>
        <dbReference type="EMBL" id="GBN86637.1"/>
    </source>
</evidence>
<sequence>MNYLETFPIDEKVNPVCLETVESESESLQTKDTSQQNMMGNSADDLKMVKNELRFLQGDIKNFKQERLSRLLQIQKKNKKVDNLKSITNSLVKTNSYYDKNKSGKVSLRNGDIVAVRRTRHLTRQVNQQRRNHDTEDPWLSQKYVLVTHVECHN</sequence>
<dbReference type="Proteomes" id="UP000499080">
    <property type="component" value="Unassembled WGS sequence"/>
</dbReference>
<dbReference type="AlphaFoldDB" id="A0A4Y2SEX6"/>
<keyword evidence="2" id="KW-1185">Reference proteome</keyword>
<protein>
    <submittedName>
        <fullName evidence="1">Uncharacterized protein</fullName>
    </submittedName>
</protein>
<dbReference type="EMBL" id="BGPR01021391">
    <property type="protein sequence ID" value="GBN86637.1"/>
    <property type="molecule type" value="Genomic_DNA"/>
</dbReference>
<gene>
    <name evidence="1" type="ORF">AVEN_204119_1</name>
</gene>
<comment type="caution">
    <text evidence="1">The sequence shown here is derived from an EMBL/GenBank/DDBJ whole genome shotgun (WGS) entry which is preliminary data.</text>
</comment>
<proteinExistence type="predicted"/>
<evidence type="ECO:0000313" key="2">
    <source>
        <dbReference type="Proteomes" id="UP000499080"/>
    </source>
</evidence>
<name>A0A4Y2SEX6_ARAVE</name>